<dbReference type="KEGG" id="ole:K0B96_01870"/>
<dbReference type="PANTHER" id="PTHR31901:SF9">
    <property type="entry name" value="GH3 DOMAIN-CONTAINING PROTEIN"/>
    <property type="match status" value="1"/>
</dbReference>
<dbReference type="GO" id="GO:0005737">
    <property type="term" value="C:cytoplasm"/>
    <property type="evidence" value="ECO:0007669"/>
    <property type="project" value="TreeGrafter"/>
</dbReference>
<dbReference type="Pfam" id="PF23572">
    <property type="entry name" value="GH3_C"/>
    <property type="match status" value="1"/>
</dbReference>
<evidence type="ECO:0000313" key="3">
    <source>
        <dbReference type="EMBL" id="QYM79390.1"/>
    </source>
</evidence>
<dbReference type="RefSeq" id="WP_220163193.1">
    <property type="nucleotide sequence ID" value="NZ_CP080507.1"/>
</dbReference>
<feature type="domain" description="GH3 C-terminal" evidence="2">
    <location>
        <begin position="395"/>
        <end position="510"/>
    </location>
</feature>
<gene>
    <name evidence="3" type="ORF">K0B96_01870</name>
</gene>
<dbReference type="InterPro" id="IPR055377">
    <property type="entry name" value="GH3_M"/>
</dbReference>
<dbReference type="Proteomes" id="UP000825051">
    <property type="component" value="Chromosome"/>
</dbReference>
<dbReference type="Pfam" id="PF23571">
    <property type="entry name" value="GH3_M"/>
    <property type="match status" value="1"/>
</dbReference>
<dbReference type="InterPro" id="IPR055378">
    <property type="entry name" value="GH3_C"/>
</dbReference>
<dbReference type="GO" id="GO:0016881">
    <property type="term" value="F:acid-amino acid ligase activity"/>
    <property type="evidence" value="ECO:0007669"/>
    <property type="project" value="TreeGrafter"/>
</dbReference>
<proteinExistence type="predicted"/>
<name>A0A8F9XHJ3_9BACT</name>
<evidence type="ECO:0000313" key="4">
    <source>
        <dbReference type="Proteomes" id="UP000825051"/>
    </source>
</evidence>
<dbReference type="EMBL" id="CP080507">
    <property type="protein sequence ID" value="QYM79390.1"/>
    <property type="molecule type" value="Genomic_DNA"/>
</dbReference>
<sequence length="526" mass="58100">MPDLFPKLLPFGASLLTVRASRRLRQKSRGPAQQARALRALLPRLAATAHGRSLGLADARDYRAFRRQVAPRAYEYFAPLIARMMQGEADVLWPGRTTHYAVSSRTTAGPAKHLPVSAAMLAHFRRAGLNSLLYYTARVGHTGVFRGRHLHLGGATRAVSLPTVDGFEACAGDVCALTALNLPRWAERHLYEPGTAIAQMADWPAKLHAIAQRTSACDLTLIAGLPSWMLVFAEVLRTQLGSRAETLQSLWPNLECFVHGGVPIAPYADDLRTAMGPTIRFHEIYAASEAFIAAQDATPDAGLRLMTDAGIFYEFLPLRDFEPDRLAELGEKAVPLDGVQTGVDYALLLTTPAGLCRYLVGDVVRFTSVVPPRLVYVGRTQLQLNALGENVVEKDLTDALVAVCQRQQWTITNFHVAPLFGQTITGQTRGRHEWWLELRPGTVKTPTGPALATELDRELQLRNADYKARRHGVNLLDPVVRLLMPGVFESWLRHHGQWGGLGKMPRCRSDRLVADELAQIARFVPE</sequence>
<organism evidence="3 4">
    <name type="scientific">Horticoccus luteus</name>
    <dbReference type="NCBI Taxonomy" id="2862869"/>
    <lineage>
        <taxon>Bacteria</taxon>
        <taxon>Pseudomonadati</taxon>
        <taxon>Verrucomicrobiota</taxon>
        <taxon>Opitutia</taxon>
        <taxon>Opitutales</taxon>
        <taxon>Opitutaceae</taxon>
        <taxon>Horticoccus</taxon>
    </lineage>
</organism>
<reference evidence="3" key="1">
    <citation type="submission" date="2021-08" db="EMBL/GenBank/DDBJ databases">
        <title>Genome of a novel bacterium of the phylum Verrucomicrobia, Oleiharenicola sp. KSB-15.</title>
        <authorList>
            <person name="Chung J.-H."/>
            <person name="Ahn J.-H."/>
            <person name="Yoon Y."/>
            <person name="Kim D.-Y."/>
            <person name="An S.-H."/>
            <person name="Park I."/>
            <person name="Yeon J."/>
        </authorList>
    </citation>
    <scope>NUCLEOTIDE SEQUENCE</scope>
    <source>
        <strain evidence="3">KSB-15</strain>
    </source>
</reference>
<keyword evidence="4" id="KW-1185">Reference proteome</keyword>
<evidence type="ECO:0000259" key="2">
    <source>
        <dbReference type="Pfam" id="PF23572"/>
    </source>
</evidence>
<feature type="domain" description="GH3 middle" evidence="1">
    <location>
        <begin position="306"/>
        <end position="379"/>
    </location>
</feature>
<protein>
    <submittedName>
        <fullName evidence="3">GH3 auxin-responsive promoter family protein</fullName>
    </submittedName>
</protein>
<dbReference type="AlphaFoldDB" id="A0A8F9XHJ3"/>
<dbReference type="Pfam" id="PF03321">
    <property type="entry name" value="GH3"/>
    <property type="match status" value="1"/>
</dbReference>
<accession>A0A8F9XHJ3</accession>
<dbReference type="InterPro" id="IPR004993">
    <property type="entry name" value="GH3"/>
</dbReference>
<evidence type="ECO:0000259" key="1">
    <source>
        <dbReference type="Pfam" id="PF23571"/>
    </source>
</evidence>
<dbReference type="PANTHER" id="PTHR31901">
    <property type="entry name" value="GH3 DOMAIN-CONTAINING PROTEIN"/>
    <property type="match status" value="1"/>
</dbReference>